<dbReference type="RefSeq" id="WP_034360847.1">
    <property type="nucleotide sequence ID" value="NZ_CAMRWY010000002.1"/>
</dbReference>
<organism evidence="2 3">
    <name type="scientific">Helicobacter japonicus</name>
    <dbReference type="NCBI Taxonomy" id="425400"/>
    <lineage>
        <taxon>Bacteria</taxon>
        <taxon>Pseudomonadati</taxon>
        <taxon>Campylobacterota</taxon>
        <taxon>Epsilonproteobacteria</taxon>
        <taxon>Campylobacterales</taxon>
        <taxon>Helicobacteraceae</taxon>
        <taxon>Helicobacter</taxon>
    </lineage>
</organism>
<feature type="transmembrane region" description="Helical" evidence="1">
    <location>
        <begin position="326"/>
        <end position="345"/>
    </location>
</feature>
<dbReference type="EMBL" id="JRMQ02000001">
    <property type="protein sequence ID" value="TLE03338.1"/>
    <property type="molecule type" value="Genomic_DNA"/>
</dbReference>
<gene>
    <name evidence="2" type="ORF">LS65_000785</name>
</gene>
<name>A0A4U8TW58_9HELI</name>
<feature type="transmembrane region" description="Helical" evidence="1">
    <location>
        <begin position="6"/>
        <end position="29"/>
    </location>
</feature>
<dbReference type="STRING" id="425400.LS65_01820"/>
<feature type="transmembrane region" description="Helical" evidence="1">
    <location>
        <begin position="296"/>
        <end position="314"/>
    </location>
</feature>
<feature type="transmembrane region" description="Helical" evidence="1">
    <location>
        <begin position="379"/>
        <end position="395"/>
    </location>
</feature>
<feature type="transmembrane region" description="Helical" evidence="1">
    <location>
        <begin position="248"/>
        <end position="268"/>
    </location>
</feature>
<keyword evidence="1" id="KW-0472">Membrane</keyword>
<feature type="transmembrane region" description="Helical" evidence="1">
    <location>
        <begin position="351"/>
        <end position="372"/>
    </location>
</feature>
<feature type="transmembrane region" description="Helical" evidence="1">
    <location>
        <begin position="83"/>
        <end position="103"/>
    </location>
</feature>
<feature type="transmembrane region" description="Helical" evidence="1">
    <location>
        <begin position="115"/>
        <end position="139"/>
    </location>
</feature>
<keyword evidence="1" id="KW-0812">Transmembrane</keyword>
<feature type="transmembrane region" description="Helical" evidence="1">
    <location>
        <begin position="151"/>
        <end position="176"/>
    </location>
</feature>
<sequence length="474" mass="54339">MKKVRIYFGAVFVLFMLFFGCAYPIVPFWGDDWQIMSAYGSLKPIASSWIPARLLPPIIQTAMGIVSAYIVMPLSGLDFVDSITLTSAVTLSSVFTTLSYAIYRLMLTLTQTISLALFITSIFIMGGFCATKTQVMPLFLPADLQAEGMGYIFTLISFYIIPNALNLALLCGLFYYQYTHSLLIRKPYIKEIWLLAGGGVIILYLAQFSMTSASLILSSYCGVSLFVELFYFFILHKNRILFHFIRNNFAYIVGLVLCVTFWCIAAIFDMHSGRAQYCGDFNLSFGASYTYSSLKFMRSGFYTLFVLTLIGIVIKAYKDKSLRKWLFIHILWLICLIVAYVLLVSKCGAKYYLMSGLLMCILWIMCVWIALIFKDCKKLLGILSFVAFVAFLHPFEPYKERPRESYLFHREYAKLWVKTAQKASQDGLDSVTIQVPRTFPHWQWEGWFFEGFAHTLKHYGIIQKPIKVRFEPDS</sequence>
<dbReference type="PROSITE" id="PS51257">
    <property type="entry name" value="PROKAR_LIPOPROTEIN"/>
    <property type="match status" value="1"/>
</dbReference>
<proteinExistence type="predicted"/>
<accession>A0A4U8TW58</accession>
<keyword evidence="1" id="KW-1133">Transmembrane helix</keyword>
<dbReference type="Proteomes" id="UP000029707">
    <property type="component" value="Unassembled WGS sequence"/>
</dbReference>
<dbReference type="AlphaFoldDB" id="A0A4U8TW58"/>
<keyword evidence="3" id="KW-1185">Reference proteome</keyword>
<evidence type="ECO:0000313" key="3">
    <source>
        <dbReference type="Proteomes" id="UP000029707"/>
    </source>
</evidence>
<evidence type="ECO:0008006" key="4">
    <source>
        <dbReference type="Google" id="ProtNLM"/>
    </source>
</evidence>
<evidence type="ECO:0000256" key="1">
    <source>
        <dbReference type="SAM" id="Phobius"/>
    </source>
</evidence>
<evidence type="ECO:0000313" key="2">
    <source>
        <dbReference type="EMBL" id="TLE03338.1"/>
    </source>
</evidence>
<dbReference type="OrthoDB" id="5322025at2"/>
<protein>
    <recommendedName>
        <fullName evidence="4">Glycosyltransferase RgtA/B/C/D-like domain-containing protein</fullName>
    </recommendedName>
</protein>
<feature type="transmembrane region" description="Helical" evidence="1">
    <location>
        <begin position="212"/>
        <end position="236"/>
    </location>
</feature>
<reference evidence="2 3" key="1">
    <citation type="journal article" date="2014" name="Genome Announc.">
        <title>Draft genome sequences of eight enterohepatic helicobacter species isolated from both laboratory and wild rodents.</title>
        <authorList>
            <person name="Sheh A."/>
            <person name="Shen Z."/>
            <person name="Fox J.G."/>
        </authorList>
    </citation>
    <scope>NUCLEOTIDE SEQUENCE [LARGE SCALE GENOMIC DNA]</scope>
    <source>
        <strain evidence="2 3">MIT 01-6451</strain>
    </source>
</reference>
<feature type="transmembrane region" description="Helical" evidence="1">
    <location>
        <begin position="188"/>
        <end position="206"/>
    </location>
</feature>
<comment type="caution">
    <text evidence="2">The sequence shown here is derived from an EMBL/GenBank/DDBJ whole genome shotgun (WGS) entry which is preliminary data.</text>
</comment>